<sequence>GTVVVAPWYRRRPTSWFSRAAWGEILLVGSSLALYGVICSTAPADRSDAVRHAWEVISFEQRSGFAVEPFLNAWLVAHPLLAVLANYFYTTVFAVTTLGTLALLWWRDRRVYRFHRTVLFIMTAGAALTYWLYPLAPPRLVPGSGFVDTVSSFGTWGGAYTSTTAQVANVYGAMPSMHSRRD</sequence>
<dbReference type="InterPro" id="IPR052185">
    <property type="entry name" value="IPC_Synthase-Related"/>
</dbReference>
<dbReference type="EMBL" id="KF126809">
    <property type="protein sequence ID" value="AIA94158.1"/>
    <property type="molecule type" value="Genomic_DNA"/>
</dbReference>
<evidence type="ECO:0000256" key="3">
    <source>
        <dbReference type="ARBA" id="ARBA00022989"/>
    </source>
</evidence>
<feature type="transmembrane region" description="Helical" evidence="5">
    <location>
        <begin position="118"/>
        <end position="136"/>
    </location>
</feature>
<feature type="transmembrane region" description="Helical" evidence="5">
    <location>
        <begin position="20"/>
        <end position="38"/>
    </location>
</feature>
<protein>
    <submittedName>
        <fullName evidence="7">CAZy families GT87 protein</fullName>
    </submittedName>
</protein>
<keyword evidence="2 5" id="KW-0812">Transmembrane</keyword>
<feature type="domain" description="Inositolphosphotransferase Aur1/Ipt1" evidence="6">
    <location>
        <begin position="55"/>
        <end position="178"/>
    </location>
</feature>
<evidence type="ECO:0000256" key="5">
    <source>
        <dbReference type="SAM" id="Phobius"/>
    </source>
</evidence>
<feature type="non-terminal residue" evidence="7">
    <location>
        <position position="182"/>
    </location>
</feature>
<proteinExistence type="predicted"/>
<accession>A0A060CBV0</accession>
<keyword evidence="4 5" id="KW-0472">Membrane</keyword>
<evidence type="ECO:0000256" key="1">
    <source>
        <dbReference type="ARBA" id="ARBA00004141"/>
    </source>
</evidence>
<comment type="subcellular location">
    <subcellularLocation>
        <location evidence="1">Membrane</location>
        <topology evidence="1">Multi-pass membrane protein</topology>
    </subcellularLocation>
</comment>
<dbReference type="Pfam" id="PF14378">
    <property type="entry name" value="PAP2_3"/>
    <property type="match status" value="1"/>
</dbReference>
<feature type="transmembrane region" description="Helical" evidence="5">
    <location>
        <begin position="87"/>
        <end position="106"/>
    </location>
</feature>
<evidence type="ECO:0000259" key="6">
    <source>
        <dbReference type="Pfam" id="PF14378"/>
    </source>
</evidence>
<name>A0A060CBV0_9ACTN</name>
<evidence type="ECO:0000256" key="4">
    <source>
        <dbReference type="ARBA" id="ARBA00023136"/>
    </source>
</evidence>
<dbReference type="PANTHER" id="PTHR31310">
    <property type="match status" value="1"/>
</dbReference>
<reference evidence="7" key="1">
    <citation type="journal article" date="2013" name="Environ. Microbiol.">
        <title>Seasonally variable intestinal metagenomes of the red palm weevil (Rhynchophorus ferrugineus).</title>
        <authorList>
            <person name="Jia S."/>
            <person name="Zhang X."/>
            <person name="Zhang G."/>
            <person name="Yin A."/>
            <person name="Zhang S."/>
            <person name="Li F."/>
            <person name="Wang L."/>
            <person name="Zhao D."/>
            <person name="Yun Q."/>
            <person name="Tala"/>
            <person name="Wang J."/>
            <person name="Sun G."/>
            <person name="Baabdullah M."/>
            <person name="Yu X."/>
            <person name="Hu S."/>
            <person name="Al-Mssallem I.S."/>
            <person name="Yu J."/>
        </authorList>
    </citation>
    <scope>NUCLEOTIDE SEQUENCE</scope>
</reference>
<dbReference type="GO" id="GO:0016020">
    <property type="term" value="C:membrane"/>
    <property type="evidence" value="ECO:0007669"/>
    <property type="project" value="UniProtKB-SubCell"/>
</dbReference>
<dbReference type="AlphaFoldDB" id="A0A060CBV0"/>
<feature type="non-terminal residue" evidence="7">
    <location>
        <position position="1"/>
    </location>
</feature>
<dbReference type="InterPro" id="IPR026841">
    <property type="entry name" value="Aur1/Ipt1"/>
</dbReference>
<evidence type="ECO:0000256" key="2">
    <source>
        <dbReference type="ARBA" id="ARBA00022692"/>
    </source>
</evidence>
<organism evidence="7">
    <name type="scientific">uncultured Streptomyces sp</name>
    <dbReference type="NCBI Taxonomy" id="174707"/>
    <lineage>
        <taxon>Bacteria</taxon>
        <taxon>Bacillati</taxon>
        <taxon>Actinomycetota</taxon>
        <taxon>Actinomycetes</taxon>
        <taxon>Kitasatosporales</taxon>
        <taxon>Streptomycetaceae</taxon>
        <taxon>Streptomyces</taxon>
        <taxon>environmental samples</taxon>
    </lineage>
</organism>
<keyword evidence="3 5" id="KW-1133">Transmembrane helix</keyword>
<dbReference type="PANTHER" id="PTHR31310:SF7">
    <property type="entry name" value="PA-PHOSPHATASE RELATED-FAMILY PROTEIN DDB_G0268928"/>
    <property type="match status" value="1"/>
</dbReference>
<evidence type="ECO:0000313" key="7">
    <source>
        <dbReference type="EMBL" id="AIA94158.1"/>
    </source>
</evidence>